<name>A0A8H3FX77_9LECA</name>
<evidence type="ECO:0000256" key="1">
    <source>
        <dbReference type="SAM" id="MobiDB-lite"/>
    </source>
</evidence>
<reference evidence="2" key="1">
    <citation type="submission" date="2021-03" db="EMBL/GenBank/DDBJ databases">
        <authorList>
            <person name="Tagirdzhanova G."/>
        </authorList>
    </citation>
    <scope>NUCLEOTIDE SEQUENCE</scope>
</reference>
<sequence>MNLTSSLLALAGQNLSSTPLQDIAGYSYCQQFYGLFPNSHDCAKATDLLEKGTAEFSYAVHSGIGPHSLPLSKKYGTCMVQVDVAGPRLPRTYDIIPDDIRYLADQVLNSCVNGPFDIGGFATSDLQVMDGWITAEETNLDRPFPTSTAFLTVTLTSVVPHWLSPGNYDPMMAFHFSSVALAAIERAFTLRERVDLRRRAERLLRQGERMQRGDRVPWWENSYLGKEVNGTSMETGNGTMSIDIPEPLATGADTATSKRRRRT</sequence>
<evidence type="ECO:0000313" key="2">
    <source>
        <dbReference type="EMBL" id="CAF9930722.1"/>
    </source>
</evidence>
<dbReference type="Proteomes" id="UP000664203">
    <property type="component" value="Unassembled WGS sequence"/>
</dbReference>
<gene>
    <name evidence="2" type="ORF">ALECFALPRED_004714</name>
</gene>
<evidence type="ECO:0000313" key="3">
    <source>
        <dbReference type="Proteomes" id="UP000664203"/>
    </source>
</evidence>
<dbReference type="OrthoDB" id="5315957at2759"/>
<organism evidence="2 3">
    <name type="scientific">Alectoria fallacina</name>
    <dbReference type="NCBI Taxonomy" id="1903189"/>
    <lineage>
        <taxon>Eukaryota</taxon>
        <taxon>Fungi</taxon>
        <taxon>Dikarya</taxon>
        <taxon>Ascomycota</taxon>
        <taxon>Pezizomycotina</taxon>
        <taxon>Lecanoromycetes</taxon>
        <taxon>OSLEUM clade</taxon>
        <taxon>Lecanoromycetidae</taxon>
        <taxon>Lecanorales</taxon>
        <taxon>Lecanorineae</taxon>
        <taxon>Parmeliaceae</taxon>
        <taxon>Alectoria</taxon>
    </lineage>
</organism>
<comment type="caution">
    <text evidence="2">The sequence shown here is derived from an EMBL/GenBank/DDBJ whole genome shotgun (WGS) entry which is preliminary data.</text>
</comment>
<dbReference type="EMBL" id="CAJPDR010000292">
    <property type="protein sequence ID" value="CAF9930722.1"/>
    <property type="molecule type" value="Genomic_DNA"/>
</dbReference>
<feature type="region of interest" description="Disordered" evidence="1">
    <location>
        <begin position="239"/>
        <end position="263"/>
    </location>
</feature>
<protein>
    <submittedName>
        <fullName evidence="2">Uncharacterized protein</fullName>
    </submittedName>
</protein>
<keyword evidence="3" id="KW-1185">Reference proteome</keyword>
<accession>A0A8H3FX77</accession>
<dbReference type="AlphaFoldDB" id="A0A8H3FX77"/>
<proteinExistence type="predicted"/>